<sequence length="113" mass="12653">MGSYSERLNVTCSAGNIPAVVSYDGRDYRVCEIPSRSYPSPSQPSGSVPQDYEIWRLRLVRDLTGQELTLHLAHYTDPEQWRLLGDQETPAQLLGRAERLPPNVLPADLSRSA</sequence>
<proteinExistence type="predicted"/>
<keyword evidence="2" id="KW-1185">Reference proteome</keyword>
<reference evidence="1 2" key="1">
    <citation type="submission" date="2023-08" db="EMBL/GenBank/DDBJ databases">
        <title>Arthrobacter horti sp. nov., isolated from forest soil.</title>
        <authorList>
            <person name="Park M."/>
        </authorList>
    </citation>
    <scope>NUCLEOTIDE SEQUENCE [LARGE SCALE GENOMIC DNA]</scope>
    <source>
        <strain evidence="1 2">YJM1</strain>
    </source>
</reference>
<dbReference type="EMBL" id="JAVALS010000020">
    <property type="protein sequence ID" value="MDP5228646.1"/>
    <property type="molecule type" value="Genomic_DNA"/>
</dbReference>
<evidence type="ECO:0000313" key="2">
    <source>
        <dbReference type="Proteomes" id="UP001232725"/>
    </source>
</evidence>
<accession>A0ABT9ISR5</accession>
<name>A0ABT9ISR5_9MICC</name>
<protein>
    <submittedName>
        <fullName evidence="1">Uncharacterized protein</fullName>
    </submittedName>
</protein>
<dbReference type="RefSeq" id="WP_305997692.1">
    <property type="nucleotide sequence ID" value="NZ_JAVALS010000020.1"/>
</dbReference>
<organism evidence="1 2">
    <name type="scientific">Arthrobacter horti</name>
    <dbReference type="NCBI Taxonomy" id="3068273"/>
    <lineage>
        <taxon>Bacteria</taxon>
        <taxon>Bacillati</taxon>
        <taxon>Actinomycetota</taxon>
        <taxon>Actinomycetes</taxon>
        <taxon>Micrococcales</taxon>
        <taxon>Micrococcaceae</taxon>
        <taxon>Arthrobacter</taxon>
    </lineage>
</organism>
<dbReference type="Proteomes" id="UP001232725">
    <property type="component" value="Unassembled WGS sequence"/>
</dbReference>
<comment type="caution">
    <text evidence="1">The sequence shown here is derived from an EMBL/GenBank/DDBJ whole genome shotgun (WGS) entry which is preliminary data.</text>
</comment>
<gene>
    <name evidence="1" type="ORF">Q9R02_15925</name>
</gene>
<evidence type="ECO:0000313" key="1">
    <source>
        <dbReference type="EMBL" id="MDP5228646.1"/>
    </source>
</evidence>